<evidence type="ECO:0008006" key="4">
    <source>
        <dbReference type="Google" id="ProtNLM"/>
    </source>
</evidence>
<comment type="caution">
    <text evidence="2">The sequence shown here is derived from an EMBL/GenBank/DDBJ whole genome shotgun (WGS) entry which is preliminary data.</text>
</comment>
<evidence type="ECO:0000313" key="3">
    <source>
        <dbReference type="Proteomes" id="UP000278162"/>
    </source>
</evidence>
<dbReference type="EMBL" id="RJAI01000150">
    <property type="protein sequence ID" value="RNF76857.1"/>
    <property type="molecule type" value="Genomic_DNA"/>
</dbReference>
<proteinExistence type="predicted"/>
<evidence type="ECO:0000256" key="1">
    <source>
        <dbReference type="SAM" id="Phobius"/>
    </source>
</evidence>
<gene>
    <name evidence="2" type="ORF">EFK07_31815</name>
</gene>
<reference evidence="2 3" key="1">
    <citation type="submission" date="2018-10" db="EMBL/GenBank/DDBJ databases">
        <title>An outbreak of IMP-63 producing strain in France.</title>
        <authorList>
            <person name="Bour M."/>
            <person name="Liapis E."/>
            <person name="Plesiat P."/>
        </authorList>
    </citation>
    <scope>NUCLEOTIDE SEQUENCE [LARGE SCALE GENOMIC DNA]</scope>
    <source>
        <strain evidence="2 3">12917</strain>
    </source>
</reference>
<name>A0A3M8S794_PSEPU</name>
<keyword evidence="1" id="KW-1133">Transmembrane helix</keyword>
<keyword evidence="1" id="KW-0472">Membrane</keyword>
<feature type="transmembrane region" description="Helical" evidence="1">
    <location>
        <begin position="81"/>
        <end position="100"/>
    </location>
</feature>
<protein>
    <recommendedName>
        <fullName evidence="4">Transmembrane protein</fullName>
    </recommendedName>
</protein>
<feature type="transmembrane region" description="Helical" evidence="1">
    <location>
        <begin position="12"/>
        <end position="29"/>
    </location>
</feature>
<feature type="transmembrane region" description="Helical" evidence="1">
    <location>
        <begin position="41"/>
        <end position="61"/>
    </location>
</feature>
<organism evidence="2 3">
    <name type="scientific">Pseudomonas putida</name>
    <name type="common">Arthrobacter siderocapsulatus</name>
    <dbReference type="NCBI Taxonomy" id="303"/>
    <lineage>
        <taxon>Bacteria</taxon>
        <taxon>Pseudomonadati</taxon>
        <taxon>Pseudomonadota</taxon>
        <taxon>Gammaproteobacteria</taxon>
        <taxon>Pseudomonadales</taxon>
        <taxon>Pseudomonadaceae</taxon>
        <taxon>Pseudomonas</taxon>
    </lineage>
</organism>
<sequence length="139" mass="15698">MKDVLDWFFRAEIRPLLTVFLGITLTTFIPGPGPLNDPFSLISATIPLLIATAHLLVGFWIQFVRDLNYRLTDLDRGDWSMLIGGSGLAFCLCVAAWYVSHTPDPLSFKILADVDFIRLFTLYLLSMETIKVPRYVKTG</sequence>
<dbReference type="Proteomes" id="UP000278162">
    <property type="component" value="Unassembled WGS sequence"/>
</dbReference>
<evidence type="ECO:0000313" key="2">
    <source>
        <dbReference type="EMBL" id="RNF76857.1"/>
    </source>
</evidence>
<dbReference type="AlphaFoldDB" id="A0A3M8S794"/>
<keyword evidence="1" id="KW-0812">Transmembrane</keyword>
<accession>A0A3M8S794</accession>
<dbReference type="RefSeq" id="WP_061305146.1">
    <property type="nucleotide sequence ID" value="NZ_RJAI01000150.1"/>
</dbReference>